<dbReference type="AlphaFoldDB" id="A0A2H0DSS2"/>
<evidence type="ECO:0000313" key="2">
    <source>
        <dbReference type="Proteomes" id="UP000231136"/>
    </source>
</evidence>
<reference evidence="1 2" key="1">
    <citation type="submission" date="2017-09" db="EMBL/GenBank/DDBJ databases">
        <title>Depth-based differentiation of microbial function through sediment-hosted aquifers and enrichment of novel symbionts in the deep terrestrial subsurface.</title>
        <authorList>
            <person name="Probst A.J."/>
            <person name="Ladd B."/>
            <person name="Jarett J.K."/>
            <person name="Geller-Mcgrath D.E."/>
            <person name="Sieber C.M."/>
            <person name="Emerson J.B."/>
            <person name="Anantharaman K."/>
            <person name="Thomas B.C."/>
            <person name="Malmstrom R."/>
            <person name="Stieglmeier M."/>
            <person name="Klingl A."/>
            <person name="Woyke T."/>
            <person name="Ryan C.M."/>
            <person name="Banfield J.F."/>
        </authorList>
    </citation>
    <scope>NUCLEOTIDE SEQUENCE [LARGE SCALE GENOMIC DNA]</scope>
    <source>
        <strain evidence="1">CG22_combo_CG10-13_8_21_14_all_43_12</strain>
    </source>
</reference>
<gene>
    <name evidence="1" type="ORF">COW83_05360</name>
</gene>
<dbReference type="Proteomes" id="UP000231136">
    <property type="component" value="Unassembled WGS sequence"/>
</dbReference>
<protein>
    <submittedName>
        <fullName evidence="1">Uncharacterized protein</fullName>
    </submittedName>
</protein>
<proteinExistence type="predicted"/>
<sequence>MSFLRYNIVNFCLTRGTFVNPGTKYVATIQNGAEDEDALGWDGDVRTYLEFMANVRDIKGFGLYGIVWNGGGVTVTETLMAYHEFHIPIFVIVWSGRQADDKLSATNFSGEHVHHISKHDPASLRQTLIKYGLSR</sequence>
<organism evidence="1 2">
    <name type="scientific">Candidatus Collierbacteria bacterium CG22_combo_CG10-13_8_21_14_all_43_12</name>
    <dbReference type="NCBI Taxonomy" id="1974537"/>
    <lineage>
        <taxon>Bacteria</taxon>
        <taxon>Candidatus Collieribacteriota</taxon>
    </lineage>
</organism>
<evidence type="ECO:0000313" key="1">
    <source>
        <dbReference type="EMBL" id="PIP85237.1"/>
    </source>
</evidence>
<accession>A0A2H0DSS2</accession>
<comment type="caution">
    <text evidence="1">The sequence shown here is derived from an EMBL/GenBank/DDBJ whole genome shotgun (WGS) entry which is preliminary data.</text>
</comment>
<name>A0A2H0DSS2_9BACT</name>
<dbReference type="EMBL" id="PCTR01000145">
    <property type="protein sequence ID" value="PIP85237.1"/>
    <property type="molecule type" value="Genomic_DNA"/>
</dbReference>